<dbReference type="PROSITE" id="PS01087">
    <property type="entry name" value="RADICAL_ACTIVATING"/>
    <property type="match status" value="1"/>
</dbReference>
<keyword evidence="8 12" id="KW-0560">Oxidoreductase</keyword>
<evidence type="ECO:0000256" key="12">
    <source>
        <dbReference type="PIRNR" id="PIRNR000368"/>
    </source>
</evidence>
<evidence type="ECO:0000256" key="10">
    <source>
        <dbReference type="ARBA" id="ARBA00023014"/>
    </source>
</evidence>
<dbReference type="Gene3D" id="3.20.20.70">
    <property type="entry name" value="Aldolase class I"/>
    <property type="match status" value="1"/>
</dbReference>
<keyword evidence="9" id="KW-0408">Iron</keyword>
<evidence type="ECO:0000256" key="11">
    <source>
        <dbReference type="ARBA" id="ARBA00047365"/>
    </source>
</evidence>
<dbReference type="SFLD" id="SFLDG01066">
    <property type="entry name" value="organic_radical-activating_enz"/>
    <property type="match status" value="1"/>
</dbReference>
<dbReference type="EC" id="1.97.1.-" evidence="12"/>
<dbReference type="GO" id="GO:0046872">
    <property type="term" value="F:metal ion binding"/>
    <property type="evidence" value="ECO:0007669"/>
    <property type="project" value="UniProtKB-KW"/>
</dbReference>
<protein>
    <recommendedName>
        <fullName evidence="4 12">Anaerobic ribonucleoside-triphosphate reductase-activating protein</fullName>
        <ecNumber evidence="12">1.97.1.-</ecNumber>
    </recommendedName>
</protein>
<dbReference type="PANTHER" id="PTHR30352">
    <property type="entry name" value="PYRUVATE FORMATE-LYASE-ACTIVATING ENZYME"/>
    <property type="match status" value="1"/>
</dbReference>
<organism evidence="13 14">
    <name type="scientific">Paenibacillus aquistagni</name>
    <dbReference type="NCBI Taxonomy" id="1852522"/>
    <lineage>
        <taxon>Bacteria</taxon>
        <taxon>Bacillati</taxon>
        <taxon>Bacillota</taxon>
        <taxon>Bacilli</taxon>
        <taxon>Bacillales</taxon>
        <taxon>Paenibacillaceae</taxon>
        <taxon>Paenibacillus</taxon>
    </lineage>
</organism>
<dbReference type="STRING" id="1852522.SAMN06295960_2115"/>
<dbReference type="InterPro" id="IPR013785">
    <property type="entry name" value="Aldolase_TIM"/>
</dbReference>
<dbReference type="Pfam" id="PF13353">
    <property type="entry name" value="Fer4_12"/>
    <property type="match status" value="1"/>
</dbReference>
<evidence type="ECO:0000256" key="3">
    <source>
        <dbReference type="ARBA" id="ARBA00009777"/>
    </source>
</evidence>
<dbReference type="SFLD" id="SFLDS00029">
    <property type="entry name" value="Radical_SAM"/>
    <property type="match status" value="1"/>
</dbReference>
<keyword evidence="10" id="KW-0411">Iron-sulfur</keyword>
<dbReference type="AlphaFoldDB" id="A0A1X7K6N3"/>
<gene>
    <name evidence="13" type="ORF">SAMN06295960_2115</name>
</gene>
<name>A0A1X7K6N3_9BACL</name>
<evidence type="ECO:0000256" key="8">
    <source>
        <dbReference type="ARBA" id="ARBA00023002"/>
    </source>
</evidence>
<keyword evidence="7" id="KW-0479">Metal-binding</keyword>
<evidence type="ECO:0000256" key="5">
    <source>
        <dbReference type="ARBA" id="ARBA00022485"/>
    </source>
</evidence>
<comment type="similarity">
    <text evidence="3 12">Belongs to the organic radical-activating enzymes family.</text>
</comment>
<comment type="catalytic activity">
    <reaction evidence="11">
        <text>glycyl-[protein] + reduced [flavodoxin] + S-adenosyl-L-methionine = glycin-2-yl radical-[protein] + semiquinone [flavodoxin] + 5'-deoxyadenosine + L-methionine + H(+)</text>
        <dbReference type="Rhea" id="RHEA:61976"/>
        <dbReference type="Rhea" id="RHEA-COMP:10622"/>
        <dbReference type="Rhea" id="RHEA-COMP:14480"/>
        <dbReference type="Rhea" id="RHEA-COMP:15993"/>
        <dbReference type="Rhea" id="RHEA-COMP:15994"/>
        <dbReference type="ChEBI" id="CHEBI:15378"/>
        <dbReference type="ChEBI" id="CHEBI:17319"/>
        <dbReference type="ChEBI" id="CHEBI:29947"/>
        <dbReference type="ChEBI" id="CHEBI:32722"/>
        <dbReference type="ChEBI" id="CHEBI:57618"/>
        <dbReference type="ChEBI" id="CHEBI:57844"/>
        <dbReference type="ChEBI" id="CHEBI:59789"/>
        <dbReference type="ChEBI" id="CHEBI:140311"/>
    </reaction>
</comment>
<dbReference type="InterPro" id="IPR001989">
    <property type="entry name" value="Radical_activat_CS"/>
</dbReference>
<dbReference type="InterPro" id="IPR012837">
    <property type="entry name" value="NrdG"/>
</dbReference>
<comment type="function">
    <text evidence="2 12">Activation of anaerobic ribonucleoside-triphosphate reductase under anaerobic conditions by generation of an organic free radical, using S-adenosylmethionine and reduced flavodoxin as cosubstrates to produce 5'-deoxy-adenosine.</text>
</comment>
<keyword evidence="14" id="KW-1185">Reference proteome</keyword>
<comment type="cofactor">
    <cofactor evidence="1">
        <name>[4Fe-4S] cluster</name>
        <dbReference type="ChEBI" id="CHEBI:49883"/>
    </cofactor>
</comment>
<evidence type="ECO:0000313" key="13">
    <source>
        <dbReference type="EMBL" id="SMG36438.1"/>
    </source>
</evidence>
<sequence length="167" mass="19008">MHVADYKKFDLLNGIGMRCSLFVSGCPHHCKGCFNAPAWNYQYGEVYTQELENQIIQDLNDPDIRISGLSLLGGEPFANVEGLLPLLERVKQECSGKDIWCWTGYTFEEIMACESKRAMIRYIDVMIDGKFILEQRDLTLKFRGSRNQRVLDVAKSLAQGTAMSWEG</sequence>
<reference evidence="13 14" key="1">
    <citation type="submission" date="2017-04" db="EMBL/GenBank/DDBJ databases">
        <authorList>
            <person name="Afonso C.L."/>
            <person name="Miller P.J."/>
            <person name="Scott M.A."/>
            <person name="Spackman E."/>
            <person name="Goraichik I."/>
            <person name="Dimitrov K.M."/>
            <person name="Suarez D.L."/>
            <person name="Swayne D.E."/>
        </authorList>
    </citation>
    <scope>NUCLEOTIDE SEQUENCE [LARGE SCALE GENOMIC DNA]</scope>
    <source>
        <strain evidence="13 14">11</strain>
    </source>
</reference>
<dbReference type="PIRSF" id="PIRSF000368">
    <property type="entry name" value="NrdG"/>
    <property type="match status" value="1"/>
</dbReference>
<evidence type="ECO:0000256" key="7">
    <source>
        <dbReference type="ARBA" id="ARBA00022723"/>
    </source>
</evidence>
<dbReference type="PANTHER" id="PTHR30352:SF2">
    <property type="entry name" value="ANAEROBIC RIBONUCLEOSIDE-TRIPHOSPHATE REDUCTASE-ACTIVATING PROTEIN"/>
    <property type="match status" value="1"/>
</dbReference>
<dbReference type="InterPro" id="IPR007197">
    <property type="entry name" value="rSAM"/>
</dbReference>
<dbReference type="RefSeq" id="WP_085494319.1">
    <property type="nucleotide sequence ID" value="NZ_FXAZ01000002.1"/>
</dbReference>
<accession>A0A1X7K6N3</accession>
<dbReference type="SFLD" id="SFLDG01063">
    <property type="entry name" value="activating_enzymes__group_1"/>
    <property type="match status" value="1"/>
</dbReference>
<evidence type="ECO:0000256" key="1">
    <source>
        <dbReference type="ARBA" id="ARBA00001966"/>
    </source>
</evidence>
<dbReference type="GO" id="GO:0051539">
    <property type="term" value="F:4 iron, 4 sulfur cluster binding"/>
    <property type="evidence" value="ECO:0007669"/>
    <property type="project" value="UniProtKB-KW"/>
</dbReference>
<dbReference type="NCBIfam" id="TIGR02491">
    <property type="entry name" value="NrdG"/>
    <property type="match status" value="1"/>
</dbReference>
<dbReference type="OrthoDB" id="9782387at2"/>
<evidence type="ECO:0000256" key="6">
    <source>
        <dbReference type="ARBA" id="ARBA00022691"/>
    </source>
</evidence>
<dbReference type="CDD" id="cd01335">
    <property type="entry name" value="Radical_SAM"/>
    <property type="match status" value="1"/>
</dbReference>
<dbReference type="SUPFAM" id="SSF102114">
    <property type="entry name" value="Radical SAM enzymes"/>
    <property type="match status" value="1"/>
</dbReference>
<proteinExistence type="inferred from homology"/>
<dbReference type="InterPro" id="IPR034457">
    <property type="entry name" value="Organic_radical-activating"/>
</dbReference>
<evidence type="ECO:0000256" key="4">
    <source>
        <dbReference type="ARBA" id="ARBA00014281"/>
    </source>
</evidence>
<evidence type="ECO:0000313" key="14">
    <source>
        <dbReference type="Proteomes" id="UP000193834"/>
    </source>
</evidence>
<keyword evidence="5" id="KW-0004">4Fe-4S</keyword>
<dbReference type="SFLD" id="SFLDF00299">
    <property type="entry name" value="anaerobic_ribonucleoside-triph"/>
    <property type="match status" value="1"/>
</dbReference>
<evidence type="ECO:0000256" key="2">
    <source>
        <dbReference type="ARBA" id="ARBA00003852"/>
    </source>
</evidence>
<keyword evidence="6" id="KW-0949">S-adenosyl-L-methionine</keyword>
<dbReference type="GO" id="GO:0043365">
    <property type="term" value="F:[formate-C-acetyltransferase]-activating enzyme activity"/>
    <property type="evidence" value="ECO:0007669"/>
    <property type="project" value="InterPro"/>
</dbReference>
<dbReference type="EMBL" id="FXAZ01000002">
    <property type="protein sequence ID" value="SMG36438.1"/>
    <property type="molecule type" value="Genomic_DNA"/>
</dbReference>
<dbReference type="Proteomes" id="UP000193834">
    <property type="component" value="Unassembled WGS sequence"/>
</dbReference>
<evidence type="ECO:0000256" key="9">
    <source>
        <dbReference type="ARBA" id="ARBA00023004"/>
    </source>
</evidence>
<dbReference type="InterPro" id="IPR058240">
    <property type="entry name" value="rSAM_sf"/>
</dbReference>
<dbReference type="GO" id="GO:0004748">
    <property type="term" value="F:ribonucleoside-diphosphate reductase activity, thioredoxin disulfide as acceptor"/>
    <property type="evidence" value="ECO:0007669"/>
    <property type="project" value="TreeGrafter"/>
</dbReference>